<evidence type="ECO:0000256" key="8">
    <source>
        <dbReference type="ARBA" id="ARBA00023303"/>
    </source>
</evidence>
<evidence type="ECO:0000256" key="4">
    <source>
        <dbReference type="ARBA" id="ARBA00022692"/>
    </source>
</evidence>
<dbReference type="PROSITE" id="PS51013">
    <property type="entry name" value="PANNEXIN"/>
    <property type="match status" value="1"/>
</dbReference>
<dbReference type="OrthoDB" id="5867527at2759"/>
<dbReference type="Pfam" id="PF00876">
    <property type="entry name" value="Innexin"/>
    <property type="match status" value="1"/>
</dbReference>
<feature type="region of interest" description="Disordered" evidence="10">
    <location>
        <begin position="345"/>
        <end position="407"/>
    </location>
</feature>
<evidence type="ECO:0000256" key="5">
    <source>
        <dbReference type="ARBA" id="ARBA00022989"/>
    </source>
</evidence>
<proteinExistence type="inferred from homology"/>
<comment type="function">
    <text evidence="9">Structural component of the gap junctions.</text>
</comment>
<evidence type="ECO:0000256" key="1">
    <source>
        <dbReference type="ARBA" id="ARBA00004651"/>
    </source>
</evidence>
<keyword evidence="8 9" id="KW-0407">Ion channel</keyword>
<dbReference type="EMBL" id="JTDE01000954">
    <property type="protein sequence ID" value="KAF7259965.1"/>
    <property type="molecule type" value="Genomic_DNA"/>
</dbReference>
<keyword evidence="6 9" id="KW-0406">Ion transport</keyword>
<keyword evidence="2 9" id="KW-0813">Transport</keyword>
<reference evidence="11" key="1">
    <citation type="submission" date="2019-07" db="EMBL/GenBank/DDBJ databases">
        <title>Annotation for the trematode Paragonimus miyazaki's.</title>
        <authorList>
            <person name="Choi Y.-J."/>
        </authorList>
    </citation>
    <scope>NUCLEOTIDE SEQUENCE</scope>
    <source>
        <strain evidence="11">Japan</strain>
    </source>
</reference>
<keyword evidence="12" id="KW-1185">Reference proteome</keyword>
<evidence type="ECO:0000256" key="3">
    <source>
        <dbReference type="ARBA" id="ARBA00022475"/>
    </source>
</evidence>
<evidence type="ECO:0000256" key="2">
    <source>
        <dbReference type="ARBA" id="ARBA00022448"/>
    </source>
</evidence>
<protein>
    <recommendedName>
        <fullName evidence="9">Innexin</fullName>
    </recommendedName>
</protein>
<keyword evidence="7" id="KW-0472">Membrane</keyword>
<comment type="similarity">
    <text evidence="9">Belongs to the pannexin family.</text>
</comment>
<dbReference type="InterPro" id="IPR000990">
    <property type="entry name" value="Innexin"/>
</dbReference>
<organism evidence="11 12">
    <name type="scientific">Paragonimus skrjabini miyazakii</name>
    <dbReference type="NCBI Taxonomy" id="59628"/>
    <lineage>
        <taxon>Eukaryota</taxon>
        <taxon>Metazoa</taxon>
        <taxon>Spiralia</taxon>
        <taxon>Lophotrochozoa</taxon>
        <taxon>Platyhelminthes</taxon>
        <taxon>Trematoda</taxon>
        <taxon>Digenea</taxon>
        <taxon>Plagiorchiida</taxon>
        <taxon>Troglotremata</taxon>
        <taxon>Troglotrematidae</taxon>
        <taxon>Paragonimus</taxon>
    </lineage>
</organism>
<dbReference type="GO" id="GO:0005886">
    <property type="term" value="C:plasma membrane"/>
    <property type="evidence" value="ECO:0007669"/>
    <property type="project" value="UniProtKB-SubCell"/>
</dbReference>
<evidence type="ECO:0000256" key="6">
    <source>
        <dbReference type="ARBA" id="ARBA00023065"/>
    </source>
</evidence>
<dbReference type="PRINTS" id="PR01262">
    <property type="entry name" value="INNEXIN"/>
</dbReference>
<evidence type="ECO:0000313" key="11">
    <source>
        <dbReference type="EMBL" id="KAF7259965.1"/>
    </source>
</evidence>
<dbReference type="Proteomes" id="UP000822476">
    <property type="component" value="Unassembled WGS sequence"/>
</dbReference>
<evidence type="ECO:0000256" key="9">
    <source>
        <dbReference type="RuleBase" id="RU010713"/>
    </source>
</evidence>
<comment type="subcellular location">
    <subcellularLocation>
        <location evidence="1 9">Cell membrane</location>
        <topology evidence="1 9">Multi-pass membrane protein</topology>
    </subcellularLocation>
</comment>
<sequence>MTTALLPSTSCMAAVHQQIIQTDGSLLTENTAECCCGQQIFDENEKWAIIQDDSQVSEQSSSGCQWSAEENILKRQFTSETLKLDNAFIYSGMHDTPILHRPYFYDQYDYEYGFAPSPIHHSPGLGHSFSRHRTKMGGDPTLILSLVRWARIGSSRLAGDDDHIDRLNYQITSLLLLLLVALTGMRQYLSHLPLQCWIPQEFSRSWEEYAENFCWVTNTYFANIHAQLPGPEETRQIVRYYQWATFVLAVQAAGFLLPCIIWRLLQNYSGFHVHRIMRNAMQVNCSPVASVQPAAQALARYMDKVWQRYSDKHPQIVHTPKCSSADQTLVDNSIVQFHGPLEPTSTIMDQTEATNRRSAPRVTATRSYRKPPAPLPPMDKQDTEPSDLKRHSQLIKQSNHPNRMGKRYRKQETQKCLCSTSIPSICCHCLPSCLTASNRPTCSQTVKTTQGTKLESVGLQNDSPGELMENLIESKGNRQVLFRLSTWV</sequence>
<dbReference type="PANTHER" id="PTHR11893:SF36">
    <property type="entry name" value="INNEXIN-5"/>
    <property type="match status" value="1"/>
</dbReference>
<evidence type="ECO:0000256" key="7">
    <source>
        <dbReference type="ARBA" id="ARBA00023136"/>
    </source>
</evidence>
<gene>
    <name evidence="9" type="primary">inx</name>
    <name evidence="11" type="ORF">EG68_02757</name>
</gene>
<dbReference type="GO" id="GO:0034220">
    <property type="term" value="P:monoatomic ion transmembrane transport"/>
    <property type="evidence" value="ECO:0007669"/>
    <property type="project" value="UniProtKB-KW"/>
</dbReference>
<dbReference type="GO" id="GO:0005921">
    <property type="term" value="C:gap junction"/>
    <property type="evidence" value="ECO:0007669"/>
    <property type="project" value="UniProtKB-UniRule"/>
</dbReference>
<name>A0A8S9YXW4_9TREM</name>
<evidence type="ECO:0000313" key="12">
    <source>
        <dbReference type="Proteomes" id="UP000822476"/>
    </source>
</evidence>
<comment type="caution">
    <text evidence="11">The sequence shown here is derived from an EMBL/GenBank/DDBJ whole genome shotgun (WGS) entry which is preliminary data.</text>
</comment>
<keyword evidence="3" id="KW-1003">Cell membrane</keyword>
<evidence type="ECO:0000256" key="10">
    <source>
        <dbReference type="SAM" id="MobiDB-lite"/>
    </source>
</evidence>
<keyword evidence="4" id="KW-0812">Transmembrane</keyword>
<feature type="compositionally biased region" description="Polar residues" evidence="10">
    <location>
        <begin position="345"/>
        <end position="357"/>
    </location>
</feature>
<feature type="compositionally biased region" description="Basic and acidic residues" evidence="10">
    <location>
        <begin position="379"/>
        <end position="390"/>
    </location>
</feature>
<keyword evidence="5" id="KW-1133">Transmembrane helix</keyword>
<accession>A0A8S9YXW4</accession>
<dbReference type="AlphaFoldDB" id="A0A8S9YXW4"/>
<dbReference type="PANTHER" id="PTHR11893">
    <property type="entry name" value="INNEXIN"/>
    <property type="match status" value="1"/>
</dbReference>